<sequence>MSVILTPAEIDRVRSQLSSDGADLKVRRLAIAALDEIEACEGDLEDAAIALAIQAGMTPDTSDRWLEGLAKRCRPAICQSLVKQELLQENINLAVDALAEARVCPGLLLAPVAIYVWKTGAEAFCEPLDYKIN</sequence>
<evidence type="ECO:0000313" key="1">
    <source>
        <dbReference type="EMBL" id="HGG00177.1"/>
    </source>
</evidence>
<name>A0A7C3VIH8_9CYAN</name>
<dbReference type="AlphaFoldDB" id="A0A7C3VIH8"/>
<comment type="caution">
    <text evidence="1">The sequence shown here is derived from an EMBL/GenBank/DDBJ whole genome shotgun (WGS) entry which is preliminary data.</text>
</comment>
<dbReference type="EMBL" id="DSPX01000055">
    <property type="protein sequence ID" value="HGG00177.1"/>
    <property type="molecule type" value="Genomic_DNA"/>
</dbReference>
<proteinExistence type="predicted"/>
<protein>
    <submittedName>
        <fullName evidence="1">Uncharacterized protein</fullName>
    </submittedName>
</protein>
<reference evidence="1" key="1">
    <citation type="journal article" date="2020" name="mSystems">
        <title>Genome- and Community-Level Interaction Insights into Carbon Utilization and Element Cycling Functions of Hydrothermarchaeota in Hydrothermal Sediment.</title>
        <authorList>
            <person name="Zhou Z."/>
            <person name="Liu Y."/>
            <person name="Xu W."/>
            <person name="Pan J."/>
            <person name="Luo Z.H."/>
            <person name="Li M."/>
        </authorList>
    </citation>
    <scope>NUCLEOTIDE SEQUENCE [LARGE SCALE GENOMIC DNA]</scope>
    <source>
        <strain evidence="1">SpSt-374</strain>
    </source>
</reference>
<gene>
    <name evidence="1" type="ORF">ENR15_05820</name>
</gene>
<organism evidence="1">
    <name type="scientific">Planktothricoides sp. SpSt-374</name>
    <dbReference type="NCBI Taxonomy" id="2282167"/>
    <lineage>
        <taxon>Bacteria</taxon>
        <taxon>Bacillati</taxon>
        <taxon>Cyanobacteriota</taxon>
        <taxon>Cyanophyceae</taxon>
        <taxon>Oscillatoriophycideae</taxon>
        <taxon>Oscillatoriales</taxon>
        <taxon>Oscillatoriaceae</taxon>
        <taxon>Planktothricoides</taxon>
    </lineage>
</organism>
<accession>A0A7C3VIH8</accession>